<reference evidence="2" key="1">
    <citation type="submission" date="2020-05" db="EMBL/GenBank/DDBJ databases">
        <title>Frigoriglobus tundricola gen. nov., sp. nov., a psychrotolerant cellulolytic planctomycete of the family Gemmataceae with two divergent copies of 16S rRNA gene.</title>
        <authorList>
            <person name="Kulichevskaya I.S."/>
            <person name="Ivanova A.A."/>
            <person name="Naumoff D.G."/>
            <person name="Beletsky A.V."/>
            <person name="Rijpstra W.I.C."/>
            <person name="Sinninghe Damste J.S."/>
            <person name="Mardanov A.V."/>
            <person name="Ravin N.V."/>
            <person name="Dedysh S.N."/>
        </authorList>
    </citation>
    <scope>NUCLEOTIDE SEQUENCE [LARGE SCALE GENOMIC DNA]</scope>
    <source>
        <strain evidence="2">PL17</strain>
    </source>
</reference>
<dbReference type="AlphaFoldDB" id="A0A6M5Z666"/>
<gene>
    <name evidence="1" type="ORF">FTUN_8355</name>
</gene>
<dbReference type="EC" id="2.7.7.7" evidence="1"/>
<proteinExistence type="predicted"/>
<dbReference type="GO" id="GO:0006261">
    <property type="term" value="P:DNA-templated DNA replication"/>
    <property type="evidence" value="ECO:0007669"/>
    <property type="project" value="TreeGrafter"/>
</dbReference>
<evidence type="ECO:0000313" key="2">
    <source>
        <dbReference type="Proteomes" id="UP000503447"/>
    </source>
</evidence>
<accession>A0A6M5Z666</accession>
<dbReference type="Proteomes" id="UP000503447">
    <property type="component" value="Chromosome"/>
</dbReference>
<dbReference type="GO" id="GO:0003887">
    <property type="term" value="F:DNA-directed DNA polymerase activity"/>
    <property type="evidence" value="ECO:0007669"/>
    <property type="project" value="UniProtKB-EC"/>
</dbReference>
<dbReference type="PANTHER" id="PTHR11669">
    <property type="entry name" value="REPLICATION FACTOR C / DNA POLYMERASE III GAMMA-TAU SUBUNIT"/>
    <property type="match status" value="1"/>
</dbReference>
<evidence type="ECO:0000313" key="1">
    <source>
        <dbReference type="EMBL" id="QJX00723.1"/>
    </source>
</evidence>
<dbReference type="Gene3D" id="3.40.50.300">
    <property type="entry name" value="P-loop containing nucleotide triphosphate hydrolases"/>
    <property type="match status" value="1"/>
</dbReference>
<keyword evidence="1" id="KW-0808">Transferase</keyword>
<dbReference type="InterPro" id="IPR027417">
    <property type="entry name" value="P-loop_NTPase"/>
</dbReference>
<keyword evidence="1" id="KW-0548">Nucleotidyltransferase</keyword>
<sequence length="343" mass="37577">MSWDRIRGQDAARRALLTAIDSNRLGQAYLFVGPDGVGKRLFARELAKAFLCTKPPSKMAACDRCPACAQVEAESHPDLLFLRTPEGKHELPVAAMREFCANLARKPTHGSRKIGIVEDADDFNEESANSFLKTLEEPPPGTLLLLLGTGTDRQLPTILSRCQIVRFAPLTDADVSAILAERGIDDPVKRDRLARLGGGSAARALALDDDSIWEVRQKLVEGLTGPRPSFQPLAEVWAKFHEDAGKDKTAAQRMRASLVLKFLIEVVDRALKISLGVHISGADAVEAGRLRTFADRVGTDGLVELLDKCVEADFHVERRVQLILVVESVLEKFTRPGTRPSIS</sequence>
<name>A0A6M5Z666_9BACT</name>
<dbReference type="EMBL" id="CP053452">
    <property type="protein sequence ID" value="QJX00723.1"/>
    <property type="molecule type" value="Genomic_DNA"/>
</dbReference>
<dbReference type="Pfam" id="PF13177">
    <property type="entry name" value="DNA_pol3_delta2"/>
    <property type="match status" value="1"/>
</dbReference>
<organism evidence="1 2">
    <name type="scientific">Frigoriglobus tundricola</name>
    <dbReference type="NCBI Taxonomy" id="2774151"/>
    <lineage>
        <taxon>Bacteria</taxon>
        <taxon>Pseudomonadati</taxon>
        <taxon>Planctomycetota</taxon>
        <taxon>Planctomycetia</taxon>
        <taxon>Gemmatales</taxon>
        <taxon>Gemmataceae</taxon>
        <taxon>Frigoriglobus</taxon>
    </lineage>
</organism>
<protein>
    <submittedName>
        <fullName evidence="1">DNA polymerase III delta prime subunit</fullName>
        <ecNumber evidence="1">2.7.7.7</ecNumber>
    </submittedName>
</protein>
<dbReference type="PANTHER" id="PTHR11669:SF8">
    <property type="entry name" value="DNA POLYMERASE III SUBUNIT DELTA"/>
    <property type="match status" value="1"/>
</dbReference>
<keyword evidence="2" id="KW-1185">Reference proteome</keyword>
<dbReference type="SUPFAM" id="SSF52540">
    <property type="entry name" value="P-loop containing nucleoside triphosphate hydrolases"/>
    <property type="match status" value="1"/>
</dbReference>
<dbReference type="InterPro" id="IPR050238">
    <property type="entry name" value="DNA_Rep/Repair_Clamp_Loader"/>
</dbReference>
<dbReference type="KEGG" id="ftj:FTUN_8355"/>
<dbReference type="RefSeq" id="WP_171475419.1">
    <property type="nucleotide sequence ID" value="NZ_CP053452.2"/>
</dbReference>